<gene>
    <name evidence="2" type="ORF">BUALT_Bualt05G0158100</name>
</gene>
<keyword evidence="3" id="KW-1185">Reference proteome</keyword>
<dbReference type="Proteomes" id="UP000826271">
    <property type="component" value="Unassembled WGS sequence"/>
</dbReference>
<evidence type="ECO:0000313" key="3">
    <source>
        <dbReference type="Proteomes" id="UP000826271"/>
    </source>
</evidence>
<dbReference type="PANTHER" id="PTHR31374:SF418">
    <property type="entry name" value="AUXIN-RESPONSIVE FAMILY PROTEIN"/>
    <property type="match status" value="1"/>
</dbReference>
<evidence type="ECO:0000313" key="2">
    <source>
        <dbReference type="EMBL" id="KAG8383183.1"/>
    </source>
</evidence>
<protein>
    <submittedName>
        <fullName evidence="2">Uncharacterized protein</fullName>
    </submittedName>
</protein>
<name>A0AAV6XVM5_9LAMI</name>
<dbReference type="EMBL" id="WHWC01000005">
    <property type="protein sequence ID" value="KAG8383183.1"/>
    <property type="molecule type" value="Genomic_DNA"/>
</dbReference>
<dbReference type="InterPro" id="IPR003676">
    <property type="entry name" value="SAUR_fam"/>
</dbReference>
<sequence length="135" mass="15461">MAVISMIKLFNRLVNKMSLKNVPRGFLPVYVGVGEERKRYLVAVAVANSSAFKSLLNKYESYISPSKPLTLPCSIEKFDVDSHLLAEDDFNKWATLHGWYNPYHLTKALGEMMQTRIKETEILPLQRRLCVRLAS</sequence>
<dbReference type="Pfam" id="PF02519">
    <property type="entry name" value="Auxin_inducible"/>
    <property type="match status" value="1"/>
</dbReference>
<organism evidence="2 3">
    <name type="scientific">Buddleja alternifolia</name>
    <dbReference type="NCBI Taxonomy" id="168488"/>
    <lineage>
        <taxon>Eukaryota</taxon>
        <taxon>Viridiplantae</taxon>
        <taxon>Streptophyta</taxon>
        <taxon>Embryophyta</taxon>
        <taxon>Tracheophyta</taxon>
        <taxon>Spermatophyta</taxon>
        <taxon>Magnoliopsida</taxon>
        <taxon>eudicotyledons</taxon>
        <taxon>Gunneridae</taxon>
        <taxon>Pentapetalae</taxon>
        <taxon>asterids</taxon>
        <taxon>lamiids</taxon>
        <taxon>Lamiales</taxon>
        <taxon>Scrophulariaceae</taxon>
        <taxon>Buddlejeae</taxon>
        <taxon>Buddleja</taxon>
    </lineage>
</organism>
<evidence type="ECO:0000256" key="1">
    <source>
        <dbReference type="ARBA" id="ARBA00006974"/>
    </source>
</evidence>
<dbReference type="AlphaFoldDB" id="A0AAV6XVM5"/>
<dbReference type="PANTHER" id="PTHR31374">
    <property type="entry name" value="AUXIN-INDUCED PROTEIN-LIKE-RELATED"/>
    <property type="match status" value="1"/>
</dbReference>
<accession>A0AAV6XVM5</accession>
<comment type="similarity">
    <text evidence="1">Belongs to the ARG7 family.</text>
</comment>
<dbReference type="GO" id="GO:0009733">
    <property type="term" value="P:response to auxin"/>
    <property type="evidence" value="ECO:0007669"/>
    <property type="project" value="InterPro"/>
</dbReference>
<comment type="caution">
    <text evidence="2">The sequence shown here is derived from an EMBL/GenBank/DDBJ whole genome shotgun (WGS) entry which is preliminary data.</text>
</comment>
<proteinExistence type="inferred from homology"/>
<reference evidence="2" key="1">
    <citation type="submission" date="2019-10" db="EMBL/GenBank/DDBJ databases">
        <authorList>
            <person name="Zhang R."/>
            <person name="Pan Y."/>
            <person name="Wang J."/>
            <person name="Ma R."/>
            <person name="Yu S."/>
        </authorList>
    </citation>
    <scope>NUCLEOTIDE SEQUENCE</scope>
    <source>
        <strain evidence="2">LA-IB0</strain>
        <tissue evidence="2">Leaf</tissue>
    </source>
</reference>